<dbReference type="EMBL" id="VJMJ01000101">
    <property type="protein sequence ID" value="KAF0735141.1"/>
    <property type="molecule type" value="Genomic_DNA"/>
</dbReference>
<sequence>MRVDIHYEEHMAHMEYILKNALADAANWISHGFKAGWSIDVDKHGWRVCSRVKAKEATEQKFVCMGKLYASVSALRDAFYADCDRDLHALAAVVHGDMLIDTSVLSVHARRTPEDPGRFFGVKSMKLSAKGSESSKRALHYVYLEYTGTYVDPQGRATFYIITEPIKQHAAEKVSVVKLYRERADGATVDAFVRAHVHTQAAGPVMTLWKEMNMHVPQSLTKDFFPLTKEGSVYESLVLATGPFAPLWDYGRKNCNVCDKKCNMWRRRHHCRCCGLIMCSGCTVKLHCVNRPSKKKKATKAVAQEKFCTRCWVEARTVARKPRCVTASSTPIESHESALPEDPSPEEDFVLLIDPPSKITTAEWWQSMRDLNPNCGPVWNGDEASVVSVMSSHHRRTSRLHNFNLITTPSSKEEIAAMMDEMNESIAVQSMLIHTMSSIMTPRSPLTCSSTLEEEIELL</sequence>
<name>A0A6G0X5B6_9STRA</name>
<dbReference type="VEuPathDB" id="FungiDB:AeMF1_010335"/>
<dbReference type="Pfam" id="PF01363">
    <property type="entry name" value="FYVE"/>
    <property type="match status" value="1"/>
</dbReference>
<dbReference type="Gene3D" id="3.30.40.10">
    <property type="entry name" value="Zinc/RING finger domain, C3HC4 (zinc finger)"/>
    <property type="match status" value="1"/>
</dbReference>
<dbReference type="InterPro" id="IPR013083">
    <property type="entry name" value="Znf_RING/FYVE/PHD"/>
</dbReference>
<dbReference type="PANTHER" id="PTHR13510:SF44">
    <property type="entry name" value="RABENOSYN-5"/>
    <property type="match status" value="1"/>
</dbReference>
<evidence type="ECO:0000256" key="2">
    <source>
        <dbReference type="ARBA" id="ARBA00022771"/>
    </source>
</evidence>
<keyword evidence="2 4" id="KW-0863">Zinc-finger</keyword>
<evidence type="ECO:0000259" key="5">
    <source>
        <dbReference type="PROSITE" id="PS50178"/>
    </source>
</evidence>
<keyword evidence="7" id="KW-1185">Reference proteome</keyword>
<evidence type="ECO:0000313" key="7">
    <source>
        <dbReference type="Proteomes" id="UP000481153"/>
    </source>
</evidence>
<evidence type="ECO:0000256" key="3">
    <source>
        <dbReference type="ARBA" id="ARBA00022833"/>
    </source>
</evidence>
<dbReference type="InterPro" id="IPR017455">
    <property type="entry name" value="Znf_FYVE-rel"/>
</dbReference>
<dbReference type="InterPro" id="IPR052727">
    <property type="entry name" value="Rab4/Rab5_effector"/>
</dbReference>
<comment type="caution">
    <text evidence="6">The sequence shown here is derived from an EMBL/GenBank/DDBJ whole genome shotgun (WGS) entry which is preliminary data.</text>
</comment>
<dbReference type="Proteomes" id="UP000481153">
    <property type="component" value="Unassembled WGS sequence"/>
</dbReference>
<accession>A0A6G0X5B6</accession>
<dbReference type="PROSITE" id="PS50178">
    <property type="entry name" value="ZF_FYVE"/>
    <property type="match status" value="1"/>
</dbReference>
<dbReference type="InterPro" id="IPR011011">
    <property type="entry name" value="Znf_FYVE_PHD"/>
</dbReference>
<evidence type="ECO:0000256" key="1">
    <source>
        <dbReference type="ARBA" id="ARBA00022723"/>
    </source>
</evidence>
<dbReference type="InterPro" id="IPR000306">
    <property type="entry name" value="Znf_FYVE"/>
</dbReference>
<evidence type="ECO:0000256" key="4">
    <source>
        <dbReference type="PROSITE-ProRule" id="PRU00091"/>
    </source>
</evidence>
<gene>
    <name evidence="6" type="ORF">Ae201684_008352</name>
</gene>
<dbReference type="SUPFAM" id="SSF57903">
    <property type="entry name" value="FYVE/PHD zinc finger"/>
    <property type="match status" value="1"/>
</dbReference>
<organism evidence="6 7">
    <name type="scientific">Aphanomyces euteiches</name>
    <dbReference type="NCBI Taxonomy" id="100861"/>
    <lineage>
        <taxon>Eukaryota</taxon>
        <taxon>Sar</taxon>
        <taxon>Stramenopiles</taxon>
        <taxon>Oomycota</taxon>
        <taxon>Saprolegniomycetes</taxon>
        <taxon>Saprolegniales</taxon>
        <taxon>Verrucalvaceae</taxon>
        <taxon>Aphanomyces</taxon>
    </lineage>
</organism>
<dbReference type="CDD" id="cd00065">
    <property type="entry name" value="FYVE_like_SF"/>
    <property type="match status" value="1"/>
</dbReference>
<proteinExistence type="predicted"/>
<protein>
    <recommendedName>
        <fullName evidence="5">FYVE-type domain-containing protein</fullName>
    </recommendedName>
</protein>
<dbReference type="GO" id="GO:0008270">
    <property type="term" value="F:zinc ion binding"/>
    <property type="evidence" value="ECO:0007669"/>
    <property type="project" value="UniProtKB-KW"/>
</dbReference>
<dbReference type="AlphaFoldDB" id="A0A6G0X5B6"/>
<evidence type="ECO:0000313" key="6">
    <source>
        <dbReference type="EMBL" id="KAF0735141.1"/>
    </source>
</evidence>
<feature type="domain" description="FYVE-type" evidence="5">
    <location>
        <begin position="249"/>
        <end position="316"/>
    </location>
</feature>
<dbReference type="PANTHER" id="PTHR13510">
    <property type="entry name" value="FYVE-FINGER-CONTAINING RAB5 EFFECTOR PROTEIN RABENOSYN-5-RELATED"/>
    <property type="match status" value="1"/>
</dbReference>
<keyword evidence="3" id="KW-0862">Zinc</keyword>
<reference evidence="6 7" key="1">
    <citation type="submission" date="2019-07" db="EMBL/GenBank/DDBJ databases">
        <title>Genomics analysis of Aphanomyces spp. identifies a new class of oomycete effector associated with host adaptation.</title>
        <authorList>
            <person name="Gaulin E."/>
        </authorList>
    </citation>
    <scope>NUCLEOTIDE SEQUENCE [LARGE SCALE GENOMIC DNA]</scope>
    <source>
        <strain evidence="6 7">ATCC 201684</strain>
    </source>
</reference>
<keyword evidence="1" id="KW-0479">Metal-binding</keyword>